<dbReference type="RefSeq" id="WP_264226674.1">
    <property type="nucleotide sequence ID" value="NZ_CP107716.1"/>
</dbReference>
<organism evidence="3 4">
    <name type="scientific">Pelagibacterium flavum</name>
    <dbReference type="NCBI Taxonomy" id="2984530"/>
    <lineage>
        <taxon>Bacteria</taxon>
        <taxon>Pseudomonadati</taxon>
        <taxon>Pseudomonadota</taxon>
        <taxon>Alphaproteobacteria</taxon>
        <taxon>Hyphomicrobiales</taxon>
        <taxon>Devosiaceae</taxon>
        <taxon>Pelagibacterium</taxon>
    </lineage>
</organism>
<feature type="domain" description="Flagellar hook-length control protein-like C-terminal" evidence="2">
    <location>
        <begin position="342"/>
        <end position="423"/>
    </location>
</feature>
<name>A0ABY6IR42_9HYPH</name>
<dbReference type="Pfam" id="PF02120">
    <property type="entry name" value="Flg_hook"/>
    <property type="match status" value="1"/>
</dbReference>
<dbReference type="Gene3D" id="3.30.750.140">
    <property type="match status" value="1"/>
</dbReference>
<evidence type="ECO:0000259" key="2">
    <source>
        <dbReference type="Pfam" id="PF02120"/>
    </source>
</evidence>
<feature type="region of interest" description="Disordered" evidence="1">
    <location>
        <begin position="1"/>
        <end position="22"/>
    </location>
</feature>
<keyword evidence="3" id="KW-0282">Flagellum</keyword>
<feature type="compositionally biased region" description="Polar residues" evidence="1">
    <location>
        <begin position="249"/>
        <end position="274"/>
    </location>
</feature>
<protein>
    <submittedName>
        <fullName evidence="3">Flagellar hook-length control protein FliK</fullName>
    </submittedName>
</protein>
<feature type="compositionally biased region" description="Low complexity" evidence="1">
    <location>
        <begin position="275"/>
        <end position="291"/>
    </location>
</feature>
<proteinExistence type="predicted"/>
<dbReference type="InterPro" id="IPR038610">
    <property type="entry name" value="FliK-like_C_sf"/>
</dbReference>
<accession>A0ABY6IR42</accession>
<dbReference type="InterPro" id="IPR052563">
    <property type="entry name" value="FliK"/>
</dbReference>
<dbReference type="CDD" id="cd17470">
    <property type="entry name" value="T3SS_Flik_C"/>
    <property type="match status" value="1"/>
</dbReference>
<keyword evidence="3" id="KW-0969">Cilium</keyword>
<dbReference type="PANTHER" id="PTHR37533">
    <property type="entry name" value="FLAGELLAR HOOK-LENGTH CONTROL PROTEIN"/>
    <property type="match status" value="1"/>
</dbReference>
<evidence type="ECO:0000256" key="1">
    <source>
        <dbReference type="SAM" id="MobiDB-lite"/>
    </source>
</evidence>
<keyword evidence="4" id="KW-1185">Reference proteome</keyword>
<feature type="region of interest" description="Disordered" evidence="1">
    <location>
        <begin position="227"/>
        <end position="316"/>
    </location>
</feature>
<sequence>MTNAISIGTKPSPAPAVIPAKPVSATQSGAAIDFSSLIALEQSPVPGTGTGNQIGPGLAPSVPATDPLGGTELAAELGTELSVLLENLAALSGKLKDGEPIDQSDLDELENLLAGIEDLLNQGAPLPPLGSPALTALSDLAAELGLDTGEDFEPLDTLAALSSRIAETLRDDAPEIAAQLTGLARTLDSHVATIQSAMADEQSQATIALKHVESEMRLNPAATIAAQAEESGATDTSEKAPVAAPKSDGSGNSERSLAQSSPSAQPTAGNETKSTTQQNGAAGGPAATAPQDNLETPDGLTIQPGQPQPATSGPAALTRPEAALYQRPEAQINLPHIAAEISRHVQNGVNRFEIRLNPPELGRIDVRMEMDTSGNVVARLAVERSETLDLLQRDQRALQRALTDAGLDASKTELEFSLGQQSGGNSGSETERSPWRMSFIDAASATSSAAAALPERATSPNGYARLDAVNLWV</sequence>
<reference evidence="3" key="1">
    <citation type="submission" date="2022-10" db="EMBL/GenBank/DDBJ databases">
        <title>YIM 151497 complete genome.</title>
        <authorList>
            <person name="Chen X."/>
        </authorList>
    </citation>
    <scope>NUCLEOTIDE SEQUENCE</scope>
    <source>
        <strain evidence="3">YIM 151497</strain>
    </source>
</reference>
<dbReference type="PANTHER" id="PTHR37533:SF2">
    <property type="entry name" value="FLAGELLAR HOOK-LENGTH CONTROL PROTEIN"/>
    <property type="match status" value="1"/>
</dbReference>
<gene>
    <name evidence="3" type="ORF">OF122_04795</name>
</gene>
<keyword evidence="3" id="KW-0966">Cell projection</keyword>
<feature type="region of interest" description="Disordered" evidence="1">
    <location>
        <begin position="43"/>
        <end position="67"/>
    </location>
</feature>
<evidence type="ECO:0000313" key="4">
    <source>
        <dbReference type="Proteomes" id="UP001163882"/>
    </source>
</evidence>
<dbReference type="EMBL" id="CP107716">
    <property type="protein sequence ID" value="UYQ73084.1"/>
    <property type="molecule type" value="Genomic_DNA"/>
</dbReference>
<evidence type="ECO:0000313" key="3">
    <source>
        <dbReference type="EMBL" id="UYQ73084.1"/>
    </source>
</evidence>
<dbReference type="InterPro" id="IPR021136">
    <property type="entry name" value="Flagellar_hook_control-like_C"/>
</dbReference>
<dbReference type="Proteomes" id="UP001163882">
    <property type="component" value="Chromosome"/>
</dbReference>